<dbReference type="PRINTS" id="PR00305">
    <property type="entry name" value="1433ZETA"/>
</dbReference>
<keyword evidence="3" id="KW-0472">Membrane</keyword>
<sequence length="250" mass="28787">MEKDREKQIYLAKLSEQTGRYDEMVEAMKKVAELDVELTLEERNLVYVGYRTVIGAKRDFWRTLSSVEHKEWSKENEENVKRIKNYCKRVEDEIAKVCNDIPVWNLPKGDYYRYLAEFSSGAERKEAGDQSLEAYKVETDLAPTHPLGLGLALNFSVFYHEILNSPESAIQLTKQALDDAIAELDSLNEQPYKDSTRIMQKLSDNLALWTAETADLPEEGGGNLLFLTLNGFVSVILFYLRSFLMMFSDR</sequence>
<name>A0A8S9K5L4_BRACR</name>
<keyword evidence="3" id="KW-0812">Transmembrane</keyword>
<feature type="domain" description="14-3-3" evidence="4">
    <location>
        <begin position="5"/>
        <end position="223"/>
    </location>
</feature>
<protein>
    <recommendedName>
        <fullName evidence="4">14-3-3 domain-containing protein</fullName>
    </recommendedName>
</protein>
<dbReference type="InterPro" id="IPR023410">
    <property type="entry name" value="14-3-3_domain"/>
</dbReference>
<evidence type="ECO:0000259" key="4">
    <source>
        <dbReference type="SMART" id="SM00101"/>
    </source>
</evidence>
<dbReference type="Pfam" id="PF00244">
    <property type="entry name" value="14-3-3"/>
    <property type="match status" value="2"/>
</dbReference>
<reference evidence="5" key="1">
    <citation type="submission" date="2019-12" db="EMBL/GenBank/DDBJ databases">
        <title>Genome sequencing and annotation of Brassica cretica.</title>
        <authorList>
            <person name="Studholme D.J."/>
            <person name="Sarris P.F."/>
        </authorList>
    </citation>
    <scope>NUCLEOTIDE SEQUENCE</scope>
    <source>
        <strain evidence="5">PFS-102/07</strain>
        <tissue evidence="5">Leaf</tissue>
    </source>
</reference>
<dbReference type="Gene3D" id="1.20.190.20">
    <property type="entry name" value="14-3-3 domain"/>
    <property type="match status" value="2"/>
</dbReference>
<dbReference type="SMART" id="SM00101">
    <property type="entry name" value="14_3_3"/>
    <property type="match status" value="1"/>
</dbReference>
<gene>
    <name evidence="5" type="ORF">F2Q70_00040351</name>
</gene>
<dbReference type="InterPro" id="IPR000308">
    <property type="entry name" value="14-3-3"/>
</dbReference>
<feature type="site" description="Interaction with phosphoserine on interacting protein" evidence="2">
    <location>
        <position position="113"/>
    </location>
</feature>
<dbReference type="SUPFAM" id="SSF48445">
    <property type="entry name" value="14-3-3 protein"/>
    <property type="match status" value="1"/>
</dbReference>
<evidence type="ECO:0000313" key="5">
    <source>
        <dbReference type="EMBL" id="KAF2589421.1"/>
    </source>
</evidence>
<dbReference type="AlphaFoldDB" id="A0A8S9K5L4"/>
<keyword evidence="3" id="KW-1133">Transmembrane helix</keyword>
<evidence type="ECO:0000256" key="1">
    <source>
        <dbReference type="ARBA" id="ARBA00006141"/>
    </source>
</evidence>
<dbReference type="InterPro" id="IPR036815">
    <property type="entry name" value="14-3-3_dom_sf"/>
</dbReference>
<evidence type="ECO:0000256" key="3">
    <source>
        <dbReference type="SAM" id="Phobius"/>
    </source>
</evidence>
<comment type="caution">
    <text evidence="5">The sequence shown here is derived from an EMBL/GenBank/DDBJ whole genome shotgun (WGS) entry which is preliminary data.</text>
</comment>
<dbReference type="PANTHER" id="PTHR18860">
    <property type="entry name" value="14-3-3 PROTEIN"/>
    <property type="match status" value="1"/>
</dbReference>
<organism evidence="5">
    <name type="scientific">Brassica cretica</name>
    <name type="common">Mustard</name>
    <dbReference type="NCBI Taxonomy" id="69181"/>
    <lineage>
        <taxon>Eukaryota</taxon>
        <taxon>Viridiplantae</taxon>
        <taxon>Streptophyta</taxon>
        <taxon>Embryophyta</taxon>
        <taxon>Tracheophyta</taxon>
        <taxon>Spermatophyta</taxon>
        <taxon>Magnoliopsida</taxon>
        <taxon>eudicotyledons</taxon>
        <taxon>Gunneridae</taxon>
        <taxon>Pentapetalae</taxon>
        <taxon>rosids</taxon>
        <taxon>malvids</taxon>
        <taxon>Brassicales</taxon>
        <taxon>Brassicaceae</taxon>
        <taxon>Brassiceae</taxon>
        <taxon>Brassica</taxon>
    </lineage>
</organism>
<evidence type="ECO:0000256" key="2">
    <source>
        <dbReference type="PIRSR" id="PIRSR000868-1"/>
    </source>
</evidence>
<feature type="transmembrane region" description="Helical" evidence="3">
    <location>
        <begin position="224"/>
        <end position="244"/>
    </location>
</feature>
<feature type="site" description="Interaction with phosphoserine on interacting protein" evidence="2">
    <location>
        <position position="58"/>
    </location>
</feature>
<dbReference type="PIRSF" id="PIRSF000868">
    <property type="entry name" value="14-3-3"/>
    <property type="match status" value="1"/>
</dbReference>
<proteinExistence type="inferred from homology"/>
<accession>A0A8S9K5L4</accession>
<dbReference type="EMBL" id="QGKY02000190">
    <property type="protein sequence ID" value="KAF2589421.1"/>
    <property type="molecule type" value="Genomic_DNA"/>
</dbReference>
<comment type="similarity">
    <text evidence="1">Belongs to the 14-3-3 family.</text>
</comment>